<keyword evidence="1" id="KW-0812">Transmembrane</keyword>
<sequence length="250" mass="29434">MIKFFRKIRRRLMKENKFSKYLLYAIGEIVLVVIGILIALQINNWNQDRIVKKHNYIILQNLNEEFNENLIELDSSIKRLDDVIEGLDTLLLLMRTQDITLTHRELDKLLNKTFWMPNWSPSSFVLVELKSSGGLSKLKSRNLKSLLFKWEREFENLDNNKGIFQQYGAEYIEFITKNGSVRNIDALTESTNNLLQSTIAENSPELLKNPEFENRADNFYFLAVRSKSYFQSLRDLMKDIIEVSNTELKQ</sequence>
<evidence type="ECO:0000313" key="2">
    <source>
        <dbReference type="EMBL" id="QNJ98129.1"/>
    </source>
</evidence>
<feature type="transmembrane region" description="Helical" evidence="1">
    <location>
        <begin position="21"/>
        <end position="42"/>
    </location>
</feature>
<keyword evidence="3" id="KW-1185">Reference proteome</keyword>
<keyword evidence="1" id="KW-1133">Transmembrane helix</keyword>
<organism evidence="2 3">
    <name type="scientific">Constantimarinum furrinae</name>
    <dbReference type="NCBI Taxonomy" id="2562285"/>
    <lineage>
        <taxon>Bacteria</taxon>
        <taxon>Pseudomonadati</taxon>
        <taxon>Bacteroidota</taxon>
        <taxon>Flavobacteriia</taxon>
        <taxon>Flavobacteriales</taxon>
        <taxon>Flavobacteriaceae</taxon>
        <taxon>Altibacter/Constantimarinum group</taxon>
        <taxon>Constantimarinum</taxon>
    </lineage>
</organism>
<dbReference type="Pfam" id="PF19578">
    <property type="entry name" value="DUF6090"/>
    <property type="match status" value="1"/>
</dbReference>
<dbReference type="EMBL" id="CP052909">
    <property type="protein sequence ID" value="QNJ98129.1"/>
    <property type="molecule type" value="Genomic_DNA"/>
</dbReference>
<dbReference type="KEGG" id="alti:ALE3EI_1571"/>
<accession>A0A7G8PUW3</accession>
<dbReference type="InterPro" id="IPR045749">
    <property type="entry name" value="DUF6090"/>
</dbReference>
<name>A0A7G8PUW3_9FLAO</name>
<protein>
    <submittedName>
        <fullName evidence="2">Uncharacterized protein</fullName>
    </submittedName>
</protein>
<evidence type="ECO:0000313" key="3">
    <source>
        <dbReference type="Proteomes" id="UP000515514"/>
    </source>
</evidence>
<dbReference type="Proteomes" id="UP000515514">
    <property type="component" value="Chromosome"/>
</dbReference>
<dbReference type="AlphaFoldDB" id="A0A7G8PUW3"/>
<evidence type="ECO:0000256" key="1">
    <source>
        <dbReference type="SAM" id="Phobius"/>
    </source>
</evidence>
<gene>
    <name evidence="2" type="ORF">ALE3EI_1571</name>
</gene>
<reference evidence="2 3" key="1">
    <citation type="submission" date="2020-04" db="EMBL/GenBank/DDBJ databases">
        <title>Genome sequence of Altibacter aquimarinus strain ALE3EI.</title>
        <authorList>
            <person name="Oh H.-M."/>
            <person name="Jang D."/>
        </authorList>
    </citation>
    <scope>NUCLEOTIDE SEQUENCE [LARGE SCALE GENOMIC DNA]</scope>
    <source>
        <strain evidence="2 3">ALE3EI</strain>
    </source>
</reference>
<keyword evidence="1" id="KW-0472">Membrane</keyword>
<proteinExistence type="predicted"/>